<keyword evidence="3" id="KW-1185">Reference proteome</keyword>
<gene>
    <name evidence="2" type="ORF">K452DRAFT_65433</name>
</gene>
<evidence type="ECO:0000313" key="2">
    <source>
        <dbReference type="EMBL" id="KAF2135130.1"/>
    </source>
</evidence>
<feature type="region of interest" description="Disordered" evidence="1">
    <location>
        <begin position="57"/>
        <end position="103"/>
    </location>
</feature>
<feature type="compositionally biased region" description="Basic and acidic residues" evidence="1">
    <location>
        <begin position="57"/>
        <end position="71"/>
    </location>
</feature>
<dbReference type="AlphaFoldDB" id="A0A6A6ATW5"/>
<organism evidence="2 3">
    <name type="scientific">Aplosporella prunicola CBS 121167</name>
    <dbReference type="NCBI Taxonomy" id="1176127"/>
    <lineage>
        <taxon>Eukaryota</taxon>
        <taxon>Fungi</taxon>
        <taxon>Dikarya</taxon>
        <taxon>Ascomycota</taxon>
        <taxon>Pezizomycotina</taxon>
        <taxon>Dothideomycetes</taxon>
        <taxon>Dothideomycetes incertae sedis</taxon>
        <taxon>Botryosphaeriales</taxon>
        <taxon>Aplosporellaceae</taxon>
        <taxon>Aplosporella</taxon>
    </lineage>
</organism>
<feature type="compositionally biased region" description="Gly residues" evidence="1">
    <location>
        <begin position="75"/>
        <end position="90"/>
    </location>
</feature>
<dbReference type="GeneID" id="54304494"/>
<reference evidence="2" key="1">
    <citation type="journal article" date="2020" name="Stud. Mycol.">
        <title>101 Dothideomycetes genomes: a test case for predicting lifestyles and emergence of pathogens.</title>
        <authorList>
            <person name="Haridas S."/>
            <person name="Albert R."/>
            <person name="Binder M."/>
            <person name="Bloem J."/>
            <person name="Labutti K."/>
            <person name="Salamov A."/>
            <person name="Andreopoulos B."/>
            <person name="Baker S."/>
            <person name="Barry K."/>
            <person name="Bills G."/>
            <person name="Bluhm B."/>
            <person name="Cannon C."/>
            <person name="Castanera R."/>
            <person name="Culley D."/>
            <person name="Daum C."/>
            <person name="Ezra D."/>
            <person name="Gonzalez J."/>
            <person name="Henrissat B."/>
            <person name="Kuo A."/>
            <person name="Liang C."/>
            <person name="Lipzen A."/>
            <person name="Lutzoni F."/>
            <person name="Magnuson J."/>
            <person name="Mondo S."/>
            <person name="Nolan M."/>
            <person name="Ohm R."/>
            <person name="Pangilinan J."/>
            <person name="Park H.-J."/>
            <person name="Ramirez L."/>
            <person name="Alfaro M."/>
            <person name="Sun H."/>
            <person name="Tritt A."/>
            <person name="Yoshinaga Y."/>
            <person name="Zwiers L.-H."/>
            <person name="Turgeon B."/>
            <person name="Goodwin S."/>
            <person name="Spatafora J."/>
            <person name="Crous P."/>
            <person name="Grigoriev I."/>
        </authorList>
    </citation>
    <scope>NUCLEOTIDE SEQUENCE</scope>
    <source>
        <strain evidence="2">CBS 121167</strain>
    </source>
</reference>
<proteinExistence type="predicted"/>
<dbReference type="RefSeq" id="XP_033390849.1">
    <property type="nucleotide sequence ID" value="XM_033546987.1"/>
</dbReference>
<protein>
    <submittedName>
        <fullName evidence="2">Uncharacterized protein</fullName>
    </submittedName>
</protein>
<sequence>MRRRRRDGAGRRDFMEKTEVVGCGGGCGDRGVTREDGVGSRWGDVCREEEAWYEKLDKEDEGKKDDRKEATDGPELGGVLYGEEGIGSRGVRGRRPSAGAGGRQGCDEFLAAALIWQRGRGTLGGAAYVTGVRCGGGEGEDKVSARFPTCRRPKLRTGRECG</sequence>
<accession>A0A6A6ATW5</accession>
<evidence type="ECO:0000313" key="3">
    <source>
        <dbReference type="Proteomes" id="UP000799438"/>
    </source>
</evidence>
<evidence type="ECO:0000256" key="1">
    <source>
        <dbReference type="SAM" id="MobiDB-lite"/>
    </source>
</evidence>
<name>A0A6A6ATW5_9PEZI</name>
<dbReference type="Proteomes" id="UP000799438">
    <property type="component" value="Unassembled WGS sequence"/>
</dbReference>
<dbReference type="EMBL" id="ML995668">
    <property type="protein sequence ID" value="KAF2135130.1"/>
    <property type="molecule type" value="Genomic_DNA"/>
</dbReference>